<keyword evidence="3 9" id="KW-0597">Phosphoprotein</keyword>
<dbReference type="eggNOG" id="COG2202">
    <property type="taxonomic scope" value="Bacteria"/>
</dbReference>
<dbReference type="AlphaFoldDB" id="F2NIY1"/>
<feature type="domain" description="Response regulatory" evidence="11">
    <location>
        <begin position="950"/>
        <end position="1070"/>
    </location>
</feature>
<dbReference type="PRINTS" id="PR00344">
    <property type="entry name" value="BCTRLSENSOR"/>
</dbReference>
<sequence>MGSDRLEFSMSTEKREFSMAKHPEKLHVGYGTAAGNNSLRVGREAAQEALHAIPGSFPTAVLVFASVKYNLVEVLHGIHEVITNAPVLGATTAGEICNAPQKESVVVIVLASPYLRVRVGVGQGVSRDWRQAVNESVSAPDLAPLFSPADSRIWQELTLQGKSVFALLFSPGNTKTADSRSFEILEELKRLSLGRIRIVGGSAADDWRLETNYVLWGKRAYPDSMLLAVFETQLRFGIAMAHGFHPTSRRATVTRCGNHQVLELDGQPAAEIYSRLQGTSSEALAGKHLKLTTGQPLGTPMGWGEYSINMASFFTAAGGVRLAQPVAEGTTLTIMEANQEELIAAGGEAARKALLRHTITDPGLVLVFVCALRSPLLGDRNREVIDTIKDLVKPAPVVGFYSFGEQGLADNGTNQHNNYVISMLVLSRQLSYGAQVSLENERLRGDLLTTRDQLQRLLSCSPAVIYSCKPSGNYDTTYISENVTKQLGYEPREITENPKFFGLHIHPDDCPRIFAMANGLPEKGFLSVEYRFRHKNGSWRWIRDDLTLIRDAQGQPLEIIGYMLDVTERREAQELLKDNEQFLQDIFDSIPDVLDILALDLTIIRTNQAGRRFNKQPSLGRKCYEVYHSREVPCELCPVQQTIRTGKASRGTVAIHVAGAGDRFLEIRSFPMMNRTSGQLAAVIAHVRDVTEYRRAQDERLQCSKLESLATLAGGIAHDFNNILTAILGNIGLVLLQEVIKSEVQDRLMQAQQACFQAQTLARQLLTFAKGGAPIKRIVCLAKLLKESVTLTLSGSNTLCDLSIPAELWAVEADAGQLGQAFSNLLMNADQAMPEGGVVKVAAENLIVQAKSALALPGGKYVKLTFTDQGIGISPKYLNKIFDPYFSTRHKGSGLGLTTAYAIIKNHAGIIQVDSQVGIGTTFTVYLPATEKETVQDEPRSVESIRGQGKILVMDDEKMVRDVLGRMLMQLGYTVELVCEGSQVLERFVQAKKSGSPFDAVILDLTIPGGLGGKSTIRELLKIDPQVKAIVSSGYYDDPVMANYQDYGFCEVIAKPYRITELGEIVRRVITDSGKLRSG</sequence>
<evidence type="ECO:0000256" key="8">
    <source>
        <dbReference type="ARBA" id="ARBA00023012"/>
    </source>
</evidence>
<dbReference type="InterPro" id="IPR013702">
    <property type="entry name" value="FIST_domain_N"/>
</dbReference>
<keyword evidence="6 14" id="KW-0418">Kinase</keyword>
<evidence type="ECO:0000256" key="5">
    <source>
        <dbReference type="ARBA" id="ARBA00022741"/>
    </source>
</evidence>
<dbReference type="PANTHER" id="PTHR43065">
    <property type="entry name" value="SENSOR HISTIDINE KINASE"/>
    <property type="match status" value="1"/>
</dbReference>
<dbReference type="PANTHER" id="PTHR43065:SF46">
    <property type="entry name" value="C4-DICARBOXYLATE TRANSPORT SENSOR PROTEIN DCTB"/>
    <property type="match status" value="1"/>
</dbReference>
<dbReference type="PROSITE" id="PS50113">
    <property type="entry name" value="PAC"/>
    <property type="match status" value="1"/>
</dbReference>
<dbReference type="CDD" id="cd00082">
    <property type="entry name" value="HisKA"/>
    <property type="match status" value="1"/>
</dbReference>
<gene>
    <name evidence="14" type="ordered locus">Desac_2947</name>
</gene>
<evidence type="ECO:0000313" key="15">
    <source>
        <dbReference type="Proteomes" id="UP000000483"/>
    </source>
</evidence>
<evidence type="ECO:0000259" key="13">
    <source>
        <dbReference type="PROSITE" id="PS50113"/>
    </source>
</evidence>
<proteinExistence type="predicted"/>
<dbReference type="Pfam" id="PF02518">
    <property type="entry name" value="HATPase_c"/>
    <property type="match status" value="1"/>
</dbReference>
<dbReference type="eggNOG" id="COG3287">
    <property type="taxonomic scope" value="Bacteria"/>
</dbReference>
<dbReference type="GO" id="GO:0005524">
    <property type="term" value="F:ATP binding"/>
    <property type="evidence" value="ECO:0007669"/>
    <property type="project" value="UniProtKB-KW"/>
</dbReference>
<dbReference type="InterPro" id="IPR036097">
    <property type="entry name" value="HisK_dim/P_sf"/>
</dbReference>
<evidence type="ECO:0000259" key="12">
    <source>
        <dbReference type="PROSITE" id="PS50112"/>
    </source>
</evidence>
<evidence type="ECO:0000256" key="6">
    <source>
        <dbReference type="ARBA" id="ARBA00022777"/>
    </source>
</evidence>
<dbReference type="InterPro" id="IPR003661">
    <property type="entry name" value="HisK_dim/P_dom"/>
</dbReference>
<feature type="domain" description="PAC" evidence="13">
    <location>
        <begin position="526"/>
        <end position="578"/>
    </location>
</feature>
<dbReference type="SMART" id="SM00091">
    <property type="entry name" value="PAS"/>
    <property type="match status" value="2"/>
</dbReference>
<dbReference type="Gene3D" id="3.30.450.20">
    <property type="entry name" value="PAS domain"/>
    <property type="match status" value="2"/>
</dbReference>
<dbReference type="InterPro" id="IPR019494">
    <property type="entry name" value="FIST_C"/>
</dbReference>
<dbReference type="SMART" id="SM00387">
    <property type="entry name" value="HATPase_c"/>
    <property type="match status" value="1"/>
</dbReference>
<dbReference type="InterPro" id="IPR005467">
    <property type="entry name" value="His_kinase_dom"/>
</dbReference>
<dbReference type="eggNOG" id="COG0784">
    <property type="taxonomic scope" value="Bacteria"/>
</dbReference>
<dbReference type="SUPFAM" id="SSF55785">
    <property type="entry name" value="PYP-like sensor domain (PAS domain)"/>
    <property type="match status" value="2"/>
</dbReference>
<dbReference type="Pfam" id="PF08448">
    <property type="entry name" value="PAS_4"/>
    <property type="match status" value="1"/>
</dbReference>
<dbReference type="SUPFAM" id="SSF52172">
    <property type="entry name" value="CheY-like"/>
    <property type="match status" value="1"/>
</dbReference>
<dbReference type="Pfam" id="PF08495">
    <property type="entry name" value="FIST"/>
    <property type="match status" value="1"/>
</dbReference>
<dbReference type="Gene3D" id="3.30.565.10">
    <property type="entry name" value="Histidine kinase-like ATPase, C-terminal domain"/>
    <property type="match status" value="1"/>
</dbReference>
<keyword evidence="15" id="KW-1185">Reference proteome</keyword>
<dbReference type="EMBL" id="CP002629">
    <property type="protein sequence ID" value="AEB10746.1"/>
    <property type="molecule type" value="Genomic_DNA"/>
</dbReference>
<dbReference type="InterPro" id="IPR035965">
    <property type="entry name" value="PAS-like_dom_sf"/>
</dbReference>
<evidence type="ECO:0000256" key="7">
    <source>
        <dbReference type="ARBA" id="ARBA00022840"/>
    </source>
</evidence>
<feature type="domain" description="PAS" evidence="12">
    <location>
        <begin position="450"/>
        <end position="509"/>
    </location>
</feature>
<dbReference type="GO" id="GO:0000155">
    <property type="term" value="F:phosphorelay sensor kinase activity"/>
    <property type="evidence" value="ECO:0007669"/>
    <property type="project" value="InterPro"/>
</dbReference>
<dbReference type="InterPro" id="IPR001789">
    <property type="entry name" value="Sig_transdc_resp-reg_receiver"/>
</dbReference>
<evidence type="ECO:0000256" key="1">
    <source>
        <dbReference type="ARBA" id="ARBA00000085"/>
    </source>
</evidence>
<evidence type="ECO:0000256" key="4">
    <source>
        <dbReference type="ARBA" id="ARBA00022679"/>
    </source>
</evidence>
<dbReference type="Pfam" id="PF08447">
    <property type="entry name" value="PAS_3"/>
    <property type="match status" value="1"/>
</dbReference>
<evidence type="ECO:0000256" key="3">
    <source>
        <dbReference type="ARBA" id="ARBA00022553"/>
    </source>
</evidence>
<dbReference type="SUPFAM" id="SSF55874">
    <property type="entry name" value="ATPase domain of HSP90 chaperone/DNA topoisomerase II/histidine kinase"/>
    <property type="match status" value="1"/>
</dbReference>
<dbReference type="NCBIfam" id="TIGR00229">
    <property type="entry name" value="sensory_box"/>
    <property type="match status" value="1"/>
</dbReference>
<dbReference type="PROSITE" id="PS50110">
    <property type="entry name" value="RESPONSE_REGULATORY"/>
    <property type="match status" value="1"/>
</dbReference>
<feature type="modified residue" description="4-aspartylphosphate" evidence="9">
    <location>
        <position position="1004"/>
    </location>
</feature>
<dbReference type="InterPro" id="IPR013656">
    <property type="entry name" value="PAS_4"/>
</dbReference>
<dbReference type="InterPro" id="IPR036890">
    <property type="entry name" value="HATPase_C_sf"/>
</dbReference>
<accession>F2NIY1</accession>
<dbReference type="PROSITE" id="PS50109">
    <property type="entry name" value="HIS_KIN"/>
    <property type="match status" value="1"/>
</dbReference>
<dbReference type="InterPro" id="IPR000700">
    <property type="entry name" value="PAS-assoc_C"/>
</dbReference>
<evidence type="ECO:0000256" key="2">
    <source>
        <dbReference type="ARBA" id="ARBA00012438"/>
    </source>
</evidence>
<dbReference type="PROSITE" id="PS50112">
    <property type="entry name" value="PAS"/>
    <property type="match status" value="1"/>
</dbReference>
<evidence type="ECO:0000259" key="11">
    <source>
        <dbReference type="PROSITE" id="PS50110"/>
    </source>
</evidence>
<keyword evidence="4" id="KW-0808">Transferase</keyword>
<dbReference type="Proteomes" id="UP000000483">
    <property type="component" value="Chromosome"/>
</dbReference>
<dbReference type="SMART" id="SM00448">
    <property type="entry name" value="REC"/>
    <property type="match status" value="1"/>
</dbReference>
<dbReference type="eggNOG" id="COG4191">
    <property type="taxonomic scope" value="Bacteria"/>
</dbReference>
<dbReference type="KEGG" id="dao:Desac_2947"/>
<dbReference type="CDD" id="cd00130">
    <property type="entry name" value="PAS"/>
    <property type="match status" value="1"/>
</dbReference>
<name>F2NIY1_DESAR</name>
<dbReference type="InterPro" id="IPR001610">
    <property type="entry name" value="PAC"/>
</dbReference>
<comment type="catalytic activity">
    <reaction evidence="1">
        <text>ATP + protein L-histidine = ADP + protein N-phospho-L-histidine.</text>
        <dbReference type="EC" id="2.7.13.3"/>
    </reaction>
</comment>
<keyword evidence="8" id="KW-0902">Two-component regulatory system</keyword>
<dbReference type="Pfam" id="PF10442">
    <property type="entry name" value="FIST_C"/>
    <property type="match status" value="1"/>
</dbReference>
<dbReference type="SUPFAM" id="SSF47384">
    <property type="entry name" value="Homodimeric domain of signal transducing histidine kinase"/>
    <property type="match status" value="1"/>
</dbReference>
<feature type="domain" description="Histidine kinase" evidence="10">
    <location>
        <begin position="715"/>
        <end position="931"/>
    </location>
</feature>
<dbReference type="InterPro" id="IPR013655">
    <property type="entry name" value="PAS_fold_3"/>
</dbReference>
<dbReference type="InterPro" id="IPR004358">
    <property type="entry name" value="Sig_transdc_His_kin-like_C"/>
</dbReference>
<dbReference type="SMART" id="SM00086">
    <property type="entry name" value="PAC"/>
    <property type="match status" value="2"/>
</dbReference>
<dbReference type="InterPro" id="IPR000014">
    <property type="entry name" value="PAS"/>
</dbReference>
<keyword evidence="7" id="KW-0067">ATP-binding</keyword>
<reference evidence="14 15" key="1">
    <citation type="journal article" date="2011" name="Stand. Genomic Sci.">
        <title>Complete genome sequence of the acetate-degrading sulfate reducer Desulfobacca acetoxidans type strain (ASRB2).</title>
        <authorList>
            <person name="Goker M."/>
            <person name="Teshima H."/>
            <person name="Lapidus A."/>
            <person name="Nolan M."/>
            <person name="Lucas S."/>
            <person name="Hammon N."/>
            <person name="Deshpande S."/>
            <person name="Cheng J.F."/>
            <person name="Tapia R."/>
            <person name="Han C."/>
            <person name="Goodwin L."/>
            <person name="Pitluck S."/>
            <person name="Huntemann M."/>
            <person name="Liolios K."/>
            <person name="Ivanova N."/>
            <person name="Pagani I."/>
            <person name="Mavromatis K."/>
            <person name="Ovchinikova G."/>
            <person name="Pati A."/>
            <person name="Chen A."/>
            <person name="Palaniappan K."/>
            <person name="Land M."/>
            <person name="Hauser L."/>
            <person name="Brambilla E.M."/>
            <person name="Rohde M."/>
            <person name="Spring S."/>
            <person name="Detter J.C."/>
            <person name="Woyke T."/>
            <person name="Bristow J."/>
            <person name="Eisen J.A."/>
            <person name="Markowitz V."/>
            <person name="Hugenholtz P."/>
            <person name="Kyrpides N.C."/>
            <person name="Klenk H.P."/>
        </authorList>
    </citation>
    <scope>NUCLEOTIDE SEQUENCE [LARGE SCALE GENOMIC DNA]</scope>
    <source>
        <strain evidence="15">ATCC 700848 / DSM 11109 / ASRB2</strain>
    </source>
</reference>
<protein>
    <recommendedName>
        <fullName evidence="2">histidine kinase</fullName>
        <ecNumber evidence="2">2.7.13.3</ecNumber>
    </recommendedName>
</protein>
<reference evidence="15" key="2">
    <citation type="submission" date="2011-03" db="EMBL/GenBank/DDBJ databases">
        <title>The complete genome of Desulfobacca acetoxidans DSM 11109.</title>
        <authorList>
            <consortium name="US DOE Joint Genome Institute (JGI-PGF)"/>
            <person name="Lucas S."/>
            <person name="Copeland A."/>
            <person name="Lapidus A."/>
            <person name="Bruce D."/>
            <person name="Goodwin L."/>
            <person name="Pitluck S."/>
            <person name="Peters L."/>
            <person name="Kyrpides N."/>
            <person name="Mavromatis K."/>
            <person name="Ivanova N."/>
            <person name="Ovchinnikova G."/>
            <person name="Teshima H."/>
            <person name="Detter J.C."/>
            <person name="Han C."/>
            <person name="Land M."/>
            <person name="Hauser L."/>
            <person name="Markowitz V."/>
            <person name="Cheng J.-F."/>
            <person name="Hugenholtz P."/>
            <person name="Woyke T."/>
            <person name="Wu D."/>
            <person name="Spring S."/>
            <person name="Schueler E."/>
            <person name="Brambilla E."/>
            <person name="Klenk H.-P."/>
            <person name="Eisen J.A."/>
        </authorList>
    </citation>
    <scope>NUCLEOTIDE SEQUENCE [LARGE SCALE GENOMIC DNA]</scope>
    <source>
        <strain evidence="15">ATCC 700848 / DSM 11109 / ASRB2</strain>
    </source>
</reference>
<dbReference type="EC" id="2.7.13.3" evidence="2"/>
<dbReference type="Gene3D" id="1.10.287.130">
    <property type="match status" value="1"/>
</dbReference>
<dbReference type="SMART" id="SM01204">
    <property type="entry name" value="FIST_C"/>
    <property type="match status" value="1"/>
</dbReference>
<evidence type="ECO:0000256" key="9">
    <source>
        <dbReference type="PROSITE-ProRule" id="PRU00169"/>
    </source>
</evidence>
<dbReference type="InterPro" id="IPR003594">
    <property type="entry name" value="HATPase_dom"/>
</dbReference>
<dbReference type="Pfam" id="PF00072">
    <property type="entry name" value="Response_reg"/>
    <property type="match status" value="1"/>
</dbReference>
<evidence type="ECO:0000313" key="14">
    <source>
        <dbReference type="EMBL" id="AEB10746.1"/>
    </source>
</evidence>
<dbReference type="InterPro" id="IPR011006">
    <property type="entry name" value="CheY-like_superfamily"/>
</dbReference>
<organism evidence="14 15">
    <name type="scientific">Desulfobacca acetoxidans (strain ATCC 700848 / DSM 11109 / ASRB2)</name>
    <dbReference type="NCBI Taxonomy" id="880072"/>
    <lineage>
        <taxon>Bacteria</taxon>
        <taxon>Pseudomonadati</taxon>
        <taxon>Thermodesulfobacteriota</taxon>
        <taxon>Desulfobaccia</taxon>
        <taxon>Desulfobaccales</taxon>
        <taxon>Desulfobaccaceae</taxon>
        <taxon>Desulfobacca</taxon>
    </lineage>
</organism>
<dbReference type="SMART" id="SM00897">
    <property type="entry name" value="FIST"/>
    <property type="match status" value="1"/>
</dbReference>
<dbReference type="OrthoDB" id="9787818at2"/>
<dbReference type="STRING" id="880072.Desac_2947"/>
<evidence type="ECO:0000259" key="10">
    <source>
        <dbReference type="PROSITE" id="PS50109"/>
    </source>
</evidence>
<dbReference type="HOGENOM" id="CLU_286329_0_0_7"/>
<keyword evidence="5" id="KW-0547">Nucleotide-binding</keyword>
<dbReference type="Gene3D" id="3.40.50.2300">
    <property type="match status" value="1"/>
</dbReference>